<evidence type="ECO:0000256" key="3">
    <source>
        <dbReference type="ARBA" id="ARBA00022679"/>
    </source>
</evidence>
<evidence type="ECO:0000313" key="10">
    <source>
        <dbReference type="EMBL" id="MDQ0197477.1"/>
    </source>
</evidence>
<dbReference type="RefSeq" id="WP_307404232.1">
    <property type="nucleotide sequence ID" value="NZ_JAUSTW010000001.1"/>
</dbReference>
<keyword evidence="5" id="KW-0418">Kinase</keyword>
<evidence type="ECO:0000256" key="8">
    <source>
        <dbReference type="ARBA" id="ARBA00048679"/>
    </source>
</evidence>
<comment type="caution">
    <text evidence="10">The sequence shown here is derived from an EMBL/GenBank/DDBJ whole genome shotgun (WGS) entry which is preliminary data.</text>
</comment>
<dbReference type="Gene3D" id="1.10.510.10">
    <property type="entry name" value="Transferase(Phosphotransferase) domain 1"/>
    <property type="match status" value="1"/>
</dbReference>
<accession>A0ABT9XPM3</accession>
<keyword evidence="6" id="KW-0067">ATP-binding</keyword>
<dbReference type="Proteomes" id="UP001224122">
    <property type="component" value="Unassembled WGS sequence"/>
</dbReference>
<evidence type="ECO:0000313" key="11">
    <source>
        <dbReference type="Proteomes" id="UP001224122"/>
    </source>
</evidence>
<reference evidence="10 11" key="1">
    <citation type="submission" date="2023-07" db="EMBL/GenBank/DDBJ databases">
        <title>Genomic Encyclopedia of Type Strains, Phase IV (KMG-IV): sequencing the most valuable type-strain genomes for metagenomic binning, comparative biology and taxonomic classification.</title>
        <authorList>
            <person name="Goeker M."/>
        </authorList>
    </citation>
    <scope>NUCLEOTIDE SEQUENCE [LARGE SCALE GENOMIC DNA]</scope>
    <source>
        <strain evidence="10 11">DSM 27594</strain>
    </source>
</reference>
<proteinExistence type="predicted"/>
<dbReference type="InterPro" id="IPR018934">
    <property type="entry name" value="RIO_dom"/>
</dbReference>
<dbReference type="SUPFAM" id="SSF56112">
    <property type="entry name" value="Protein kinase-like (PK-like)"/>
    <property type="match status" value="1"/>
</dbReference>
<feature type="domain" description="RIO-type" evidence="9">
    <location>
        <begin position="48"/>
        <end position="157"/>
    </location>
</feature>
<evidence type="ECO:0000256" key="2">
    <source>
        <dbReference type="ARBA" id="ARBA00022527"/>
    </source>
</evidence>
<keyword evidence="4" id="KW-0547">Nucleotide-binding</keyword>
<organism evidence="10 11">
    <name type="scientific">Neobacillus ginsengisoli</name>
    <dbReference type="NCBI Taxonomy" id="904295"/>
    <lineage>
        <taxon>Bacteria</taxon>
        <taxon>Bacillati</taxon>
        <taxon>Bacillota</taxon>
        <taxon>Bacilli</taxon>
        <taxon>Bacillales</taxon>
        <taxon>Bacillaceae</taxon>
        <taxon>Neobacillus</taxon>
    </lineage>
</organism>
<evidence type="ECO:0000256" key="7">
    <source>
        <dbReference type="ARBA" id="ARBA00047899"/>
    </source>
</evidence>
<comment type="catalytic activity">
    <reaction evidence="7">
        <text>L-threonyl-[protein] + ATP = O-phospho-L-threonyl-[protein] + ADP + H(+)</text>
        <dbReference type="Rhea" id="RHEA:46608"/>
        <dbReference type="Rhea" id="RHEA-COMP:11060"/>
        <dbReference type="Rhea" id="RHEA-COMP:11605"/>
        <dbReference type="ChEBI" id="CHEBI:15378"/>
        <dbReference type="ChEBI" id="CHEBI:30013"/>
        <dbReference type="ChEBI" id="CHEBI:30616"/>
        <dbReference type="ChEBI" id="CHEBI:61977"/>
        <dbReference type="ChEBI" id="CHEBI:456216"/>
        <dbReference type="EC" id="2.7.11.1"/>
    </reaction>
</comment>
<evidence type="ECO:0000256" key="1">
    <source>
        <dbReference type="ARBA" id="ARBA00012513"/>
    </source>
</evidence>
<sequence>MDDFHKITIEKQKGLKINNPTHYELIGQGVQGAVFRLSEDRCLKMYARERHCLREIEALNAGKDSSIVPKVFEVGENYIVMEFIKGQPLKDYLESLHSIPEPIAKQLIFIFKEMKRIGFTRIDASIRHLIVTDDGEIKVVDHVNSLEKQHPWPFLFFRSLTKLNLLDTFLNQLKEMDPELYWEWNKWMDKSKN</sequence>
<evidence type="ECO:0000259" key="9">
    <source>
        <dbReference type="Pfam" id="PF01163"/>
    </source>
</evidence>
<comment type="catalytic activity">
    <reaction evidence="8">
        <text>L-seryl-[protein] + ATP = O-phospho-L-seryl-[protein] + ADP + H(+)</text>
        <dbReference type="Rhea" id="RHEA:17989"/>
        <dbReference type="Rhea" id="RHEA-COMP:9863"/>
        <dbReference type="Rhea" id="RHEA-COMP:11604"/>
        <dbReference type="ChEBI" id="CHEBI:15378"/>
        <dbReference type="ChEBI" id="CHEBI:29999"/>
        <dbReference type="ChEBI" id="CHEBI:30616"/>
        <dbReference type="ChEBI" id="CHEBI:83421"/>
        <dbReference type="ChEBI" id="CHEBI:456216"/>
        <dbReference type="EC" id="2.7.11.1"/>
    </reaction>
</comment>
<evidence type="ECO:0000256" key="5">
    <source>
        <dbReference type="ARBA" id="ARBA00022777"/>
    </source>
</evidence>
<dbReference type="EMBL" id="JAUSTW010000001">
    <property type="protein sequence ID" value="MDQ0197477.1"/>
    <property type="molecule type" value="Genomic_DNA"/>
</dbReference>
<dbReference type="EC" id="2.7.11.1" evidence="1"/>
<keyword evidence="2" id="KW-0723">Serine/threonine-protein kinase</keyword>
<dbReference type="InterPro" id="IPR011009">
    <property type="entry name" value="Kinase-like_dom_sf"/>
</dbReference>
<keyword evidence="3" id="KW-0808">Transferase</keyword>
<dbReference type="Pfam" id="PF01163">
    <property type="entry name" value="RIO1"/>
    <property type="match status" value="1"/>
</dbReference>
<keyword evidence="11" id="KW-1185">Reference proteome</keyword>
<evidence type="ECO:0000256" key="4">
    <source>
        <dbReference type="ARBA" id="ARBA00022741"/>
    </source>
</evidence>
<protein>
    <recommendedName>
        <fullName evidence="1">non-specific serine/threonine protein kinase</fullName>
        <ecNumber evidence="1">2.7.11.1</ecNumber>
    </recommendedName>
</protein>
<evidence type="ECO:0000256" key="6">
    <source>
        <dbReference type="ARBA" id="ARBA00022840"/>
    </source>
</evidence>
<name>A0ABT9XPM3_9BACI</name>
<gene>
    <name evidence="10" type="ORF">J2S10_000582</name>
</gene>